<evidence type="ECO:0000313" key="2">
    <source>
        <dbReference type="Proteomes" id="UP000540266"/>
    </source>
</evidence>
<dbReference type="EMBL" id="CP064935">
    <property type="protein sequence ID" value="QPK12585.1"/>
    <property type="molecule type" value="Genomic_DNA"/>
</dbReference>
<dbReference type="InterPro" id="IPR041487">
    <property type="entry name" value="HEPN/Toprim-NTD1"/>
</dbReference>
<keyword evidence="1" id="KW-0614">Plasmid</keyword>
<organism evidence="1 2">
    <name type="scientific">Rhizobium phaseoli</name>
    <dbReference type="NCBI Taxonomy" id="396"/>
    <lineage>
        <taxon>Bacteria</taxon>
        <taxon>Pseudomonadati</taxon>
        <taxon>Pseudomonadota</taxon>
        <taxon>Alphaproteobacteria</taxon>
        <taxon>Hyphomicrobiales</taxon>
        <taxon>Rhizobiaceae</taxon>
        <taxon>Rhizobium/Agrobacterium group</taxon>
        <taxon>Rhizobium</taxon>
    </lineage>
</organism>
<name>A0A7X6F0X8_9HYPH</name>
<evidence type="ECO:0000313" key="1">
    <source>
        <dbReference type="EMBL" id="QPK12585.1"/>
    </source>
</evidence>
<protein>
    <submittedName>
        <fullName evidence="1">Uncharacterized protein</fullName>
    </submittedName>
</protein>
<accession>A0A7X6F0X8</accession>
<gene>
    <name evidence="1" type="ORF">HER27_031875</name>
</gene>
<dbReference type="Pfam" id="PF18871">
    <property type="entry name" value="HEPN_Toprim_N"/>
    <property type="match status" value="1"/>
</dbReference>
<dbReference type="Proteomes" id="UP000540266">
    <property type="component" value="Plasmid pBS3d"/>
</dbReference>
<reference evidence="1 2" key="1">
    <citation type="submission" date="2020-11" db="EMBL/GenBank/DDBJ databases">
        <title>Indigenous Rhizobia Nodulating Common beans in Western Kenya.</title>
        <authorList>
            <person name="Wekesa C.S."/>
            <person name="Oelmueller R."/>
            <person name="Furch A.C."/>
        </authorList>
    </citation>
    <scope>NUCLEOTIDE SEQUENCE [LARGE SCALE GENOMIC DNA]</scope>
    <source>
        <strain evidence="2">BS3</strain>
        <plasmid evidence="1 2">pBS3d</plasmid>
    </source>
</reference>
<sequence>MGTVISLDIGAIELTWSKNHPGINHGPLFHALDRKDIKDGDHRDAQESPGYRAPLRSIVPRLELMGHTLTRAKAEYEAAVSFGIQERRDRAEWDPAPIEWPEMFAFDEIFRHIRAVRPQKLSTSIDDEEQNPRRVLTQAEMQRLPWYEIDSYQGQSFEADTVFSESTSAGYLLGGFDPYTALRLLAEAPENLECDVTWHFGPLVVGGYAEADEFEHGLQDAATFLIVAEGSSDAKILRHAISLHCPEIADFFRYIDMEEGYPFSGTGNLQKFVQGLIALRTPINVVAIFDNDAEGVAAYLKTQQLNLRDSYRVCRLPDLVEFENFPTRGPTGDAAANINGRAAAIECYLDLTRIPRQALVEWGGFSRDAGQYQGSLLGKTAYMEDFLSFKGRKDRRGRYDMSKIISAVAVVVAECVSVAEAQGLAMISRRRRREQRFPLVYRVF</sequence>
<dbReference type="AlphaFoldDB" id="A0A7X6F0X8"/>
<dbReference type="RefSeq" id="WP_167860703.1">
    <property type="nucleotide sequence ID" value="NZ_CP064935.1"/>
</dbReference>
<geneLocation type="plasmid" evidence="1 2">
    <name>pBS3d</name>
</geneLocation>
<proteinExistence type="predicted"/>
<dbReference type="CDD" id="cd00188">
    <property type="entry name" value="TOPRIM"/>
    <property type="match status" value="1"/>
</dbReference>